<dbReference type="InParanoid" id="A0A2J6T8S7"/>
<evidence type="ECO:0000256" key="1">
    <source>
        <dbReference type="SAM" id="MobiDB-lite"/>
    </source>
</evidence>
<dbReference type="Proteomes" id="UP000235371">
    <property type="component" value="Unassembled WGS sequence"/>
</dbReference>
<gene>
    <name evidence="3" type="ORF">K444DRAFT_630206</name>
</gene>
<evidence type="ECO:0000313" key="4">
    <source>
        <dbReference type="Proteomes" id="UP000235371"/>
    </source>
</evidence>
<feature type="transmembrane region" description="Helical" evidence="2">
    <location>
        <begin position="76"/>
        <end position="101"/>
    </location>
</feature>
<sequence length="702" mass="77735">MAQNMNERMLSDDLIASEQEKKAFVIERKPINGQQRPKVTTPKPVNGQQSLKSPTPTEEAPKIPVSDSRWVALRRCLLVLAPIPITAALITFQFVHVIYISAGDRYISEVQNALQLAAGAYGTLIVASVTAIALHRIRYELAERDGVALGYLLAGYQLNHLTTLLSKEFWTGSYARNRGSTRLHHLSLVGLVGLCMFLAHYGQSMGAMLFVPKPGWQAISLKQKDLMLINESCPAGGYSTILETLPNWNAEYLGLWNLTFFNDDVGRDVVSVPLNITQLDSAITSSPQHVFARSLANYFQWLHEWKLTLIGINKTPLLMPLVQVQCAPMPANSSTIDFPFSSLLYAPLFYLPNTTNWTLNASEFPPNLGKPIQFSWANLSGINPGPSLGAVIRLSQLPSNLTNSTVTYSSTTVQLSNETIFACTIDARWAPVKLYFQPFVDGTVHPDNVYPDIRTPNISQIQIDPTWAESLNLPIPGTDLTAMETLIQSIVAKDLEDPHNHDSALFLPELAVSLGLTITDGLARIGWQERFAFTSKQGTDTFMLTTISDEGKFLNTVPYSPDQTRNWLHLEWTEEHYGYGYSATTITAKVAIAVLLLHSALAIGHTIVVCFPKKVWTCDSWGTIGGLVVLAMNSRPNERLMNMSAGIKLKRSWQEIVKIREVGEENLELLVAGESDSEKGVEKEDEKLKPGKVYGTDLGKSY</sequence>
<keyword evidence="2" id="KW-1133">Transmembrane helix</keyword>
<feature type="compositionally biased region" description="Basic and acidic residues" evidence="1">
    <location>
        <begin position="676"/>
        <end position="689"/>
    </location>
</feature>
<keyword evidence="2" id="KW-0472">Membrane</keyword>
<feature type="transmembrane region" description="Helical" evidence="2">
    <location>
        <begin position="113"/>
        <end position="134"/>
    </location>
</feature>
<feature type="compositionally biased region" description="Polar residues" evidence="1">
    <location>
        <begin position="46"/>
        <end position="56"/>
    </location>
</feature>
<organism evidence="3 4">
    <name type="scientific">Hyaloscypha bicolor E</name>
    <dbReference type="NCBI Taxonomy" id="1095630"/>
    <lineage>
        <taxon>Eukaryota</taxon>
        <taxon>Fungi</taxon>
        <taxon>Dikarya</taxon>
        <taxon>Ascomycota</taxon>
        <taxon>Pezizomycotina</taxon>
        <taxon>Leotiomycetes</taxon>
        <taxon>Helotiales</taxon>
        <taxon>Hyaloscyphaceae</taxon>
        <taxon>Hyaloscypha</taxon>
        <taxon>Hyaloscypha bicolor</taxon>
    </lineage>
</organism>
<feature type="transmembrane region" description="Helical" evidence="2">
    <location>
        <begin position="183"/>
        <end position="202"/>
    </location>
</feature>
<dbReference type="AlphaFoldDB" id="A0A2J6T8S7"/>
<accession>A0A2J6T8S7</accession>
<keyword evidence="2" id="KW-0812">Transmembrane</keyword>
<dbReference type="RefSeq" id="XP_024736330.1">
    <property type="nucleotide sequence ID" value="XM_024883168.1"/>
</dbReference>
<evidence type="ECO:0000313" key="3">
    <source>
        <dbReference type="EMBL" id="PMD59426.1"/>
    </source>
</evidence>
<dbReference type="EMBL" id="KZ613816">
    <property type="protein sequence ID" value="PMD59426.1"/>
    <property type="molecule type" value="Genomic_DNA"/>
</dbReference>
<name>A0A2J6T8S7_9HELO</name>
<evidence type="ECO:0000256" key="2">
    <source>
        <dbReference type="SAM" id="Phobius"/>
    </source>
</evidence>
<feature type="region of interest" description="Disordered" evidence="1">
    <location>
        <begin position="674"/>
        <end position="702"/>
    </location>
</feature>
<keyword evidence="4" id="KW-1185">Reference proteome</keyword>
<proteinExistence type="predicted"/>
<dbReference type="OrthoDB" id="5342924at2759"/>
<dbReference type="GeneID" id="36591245"/>
<protein>
    <submittedName>
        <fullName evidence="3">Uncharacterized protein</fullName>
    </submittedName>
</protein>
<reference evidence="3 4" key="1">
    <citation type="submission" date="2016-04" db="EMBL/GenBank/DDBJ databases">
        <title>A degradative enzymes factory behind the ericoid mycorrhizal symbiosis.</title>
        <authorList>
            <consortium name="DOE Joint Genome Institute"/>
            <person name="Martino E."/>
            <person name="Morin E."/>
            <person name="Grelet G."/>
            <person name="Kuo A."/>
            <person name="Kohler A."/>
            <person name="Daghino S."/>
            <person name="Barry K."/>
            <person name="Choi C."/>
            <person name="Cichocki N."/>
            <person name="Clum A."/>
            <person name="Copeland A."/>
            <person name="Hainaut M."/>
            <person name="Haridas S."/>
            <person name="Labutti K."/>
            <person name="Lindquist E."/>
            <person name="Lipzen A."/>
            <person name="Khouja H.-R."/>
            <person name="Murat C."/>
            <person name="Ohm R."/>
            <person name="Olson A."/>
            <person name="Spatafora J."/>
            <person name="Veneault-Fourrey C."/>
            <person name="Henrissat B."/>
            <person name="Grigoriev I."/>
            <person name="Martin F."/>
            <person name="Perotto S."/>
        </authorList>
    </citation>
    <scope>NUCLEOTIDE SEQUENCE [LARGE SCALE GENOMIC DNA]</scope>
    <source>
        <strain evidence="3 4">E</strain>
    </source>
</reference>
<dbReference type="STRING" id="1095630.A0A2J6T8S7"/>
<feature type="region of interest" description="Disordered" evidence="1">
    <location>
        <begin position="26"/>
        <end position="62"/>
    </location>
</feature>